<sequence length="1239" mass="142560">MGRPKKYVSEQILKQYNLELKLANNSSKNLFKDKSSKSTSCLMCQKRKTKCIKTTNNNSCLNCLKSVIKCIKPDIKDNNGNSTSTDIDLNSKDQYIRFLESKLCFLEDSLTELDDLEISSKNKETQSTFNFAKHQKFHKKIQKYKKISGFLQTSNCEYDSIVDKLYNDIKNSGNPDKNLNIMVTSRDQQQQQKSDSNTHLQQYNKMDNQKSNNFSADIISARTLPPLFKKSSPMPINDLKRESISDTLTVQSFNSQILGSIDFSKCILAKYNLTDFLSYDPAFSFDEVLSCQFLEIYFTRLQFKYPILAKDEVFAFHSYYTELNGQPSSGGITKANNSFMFNFFSKYNMTNLINTWKNNGFAKDYHYCCSRSWLIFAISSCLHKTSGKYRGLPPNRYFSTAIRHLAKCQDNLDSWEKVEILSLSLQYIIRTDRDSIELYIILKDVIDISLNILRLHDLSDCVNNKELRNKKIRVFWSVYLLERMICNAVEKPFLINDDILSKDYPLFDLPIFEKGILIDDAADNRSPDGKVHFINQVIKLRMLESKFAADLDLMNWKNNKNQLFESNLSGKNLNNHSGTNKTIEERKLELPKMEIYFKDLCDWRSNCQLKQFRAFETETLKLYYYRAVRLLIQPYLDLLKPHSKLFRECQAAAGQICQLYKIFHQKTVFGHSTSAVHTVFSAGLTLIYCLWLARNHDDQRRRKLGDSAKHTRPTLTGTLIASFDDLRACSVSLYVMAERSRFAVIYRDTFDQLMQCTIGNLIERSGPNSSELIPTKSISTERVSYRKNSRVIANLAMPTTEEVDGDEEYEEEEEEEEEEYEEGENKHNLHYSVSSPENEVSKSGIPAAINRHFGIKQEIEHSGFLQNMHVDTEEQKELKRRRGVLKKTMIPKPLSNLLDAYDSEKKRNNNDKNISNKKNFFRPLNTPESNKPPVKAEYKESDHLKEQVNTDRFVSASAEKKGESSSSSSFGSPRYFVQKPLLNPTEEEWKNMELKALIKQQAGHQSLQASLTGVPSTINSEMIQNLDAWDFTIDASNANNALFEMSKSQKSVASPAFNFFQDTSTNVGNNNSNNNNNNNNNNQGDSSNIQALWNSQQQDQKNNNKKTKTKSSKFSAINENFTQSPIRNTPPWQQVQDYPFFNNLPNFANNNGQPLNRVNSQFLTNNSNNINNNPDKELKLFKDTFKVCLQVLQTRVNLEALEDRTEALTMIPEILTSLDTLVEFKCLIGVIVVVVELPF</sequence>
<dbReference type="GO" id="GO:0045944">
    <property type="term" value="P:positive regulation of transcription by RNA polymerase II"/>
    <property type="evidence" value="ECO:0007669"/>
    <property type="project" value="TreeGrafter"/>
</dbReference>
<evidence type="ECO:0000256" key="6">
    <source>
        <dbReference type="ARBA" id="ARBA00023163"/>
    </source>
</evidence>
<feature type="region of interest" description="Disordered" evidence="8">
    <location>
        <begin position="1063"/>
        <end position="1088"/>
    </location>
</feature>
<dbReference type="GO" id="GO:0043565">
    <property type="term" value="F:sequence-specific DNA binding"/>
    <property type="evidence" value="ECO:0007669"/>
    <property type="project" value="TreeGrafter"/>
</dbReference>
<protein>
    <recommendedName>
        <fullName evidence="9">Zn(2)-C6 fungal-type domain-containing protein</fullName>
    </recommendedName>
</protein>
<comment type="caution">
    <text evidence="10">The sequence shown here is derived from an EMBL/GenBank/DDBJ whole genome shotgun (WGS) entry which is preliminary data.</text>
</comment>
<dbReference type="GO" id="GO:0008270">
    <property type="term" value="F:zinc ion binding"/>
    <property type="evidence" value="ECO:0007669"/>
    <property type="project" value="InterPro"/>
</dbReference>
<feature type="region of interest" description="Disordered" evidence="8">
    <location>
        <begin position="900"/>
        <end position="976"/>
    </location>
</feature>
<dbReference type="GO" id="GO:0005634">
    <property type="term" value="C:nucleus"/>
    <property type="evidence" value="ECO:0007669"/>
    <property type="project" value="UniProtKB-SubCell"/>
</dbReference>
<accession>A0A1B7TF67</accession>
<evidence type="ECO:0000256" key="5">
    <source>
        <dbReference type="ARBA" id="ARBA00023125"/>
    </source>
</evidence>
<gene>
    <name evidence="10" type="ORF">HANVADRAFT_62037</name>
</gene>
<proteinExistence type="predicted"/>
<comment type="subcellular location">
    <subcellularLocation>
        <location evidence="1">Nucleus</location>
    </subcellularLocation>
</comment>
<keyword evidence="6" id="KW-0804">Transcription</keyword>
<dbReference type="OrthoDB" id="2399539at2759"/>
<dbReference type="PANTHER" id="PTHR47782:SF12">
    <property type="entry name" value="ZN(II)2CYS6 TRANSCRIPTION FACTOR (EUROFUNG)"/>
    <property type="match status" value="1"/>
</dbReference>
<dbReference type="Gene3D" id="4.10.240.10">
    <property type="entry name" value="Zn(2)-C6 fungal-type DNA-binding domain"/>
    <property type="match status" value="1"/>
</dbReference>
<keyword evidence="3" id="KW-0862">Zinc</keyword>
<evidence type="ECO:0000256" key="8">
    <source>
        <dbReference type="SAM" id="MobiDB-lite"/>
    </source>
</evidence>
<reference evidence="11" key="1">
    <citation type="journal article" date="2016" name="Proc. Natl. Acad. Sci. U.S.A.">
        <title>Comparative genomics of biotechnologically important yeasts.</title>
        <authorList>
            <person name="Riley R."/>
            <person name="Haridas S."/>
            <person name="Wolfe K.H."/>
            <person name="Lopes M.R."/>
            <person name="Hittinger C.T."/>
            <person name="Goeker M."/>
            <person name="Salamov A.A."/>
            <person name="Wisecaver J.H."/>
            <person name="Long T.M."/>
            <person name="Calvey C.H."/>
            <person name="Aerts A.L."/>
            <person name="Barry K.W."/>
            <person name="Choi C."/>
            <person name="Clum A."/>
            <person name="Coughlan A.Y."/>
            <person name="Deshpande S."/>
            <person name="Douglass A.P."/>
            <person name="Hanson S.J."/>
            <person name="Klenk H.-P."/>
            <person name="LaButti K.M."/>
            <person name="Lapidus A."/>
            <person name="Lindquist E.A."/>
            <person name="Lipzen A.M."/>
            <person name="Meier-Kolthoff J.P."/>
            <person name="Ohm R.A."/>
            <person name="Otillar R.P."/>
            <person name="Pangilinan J.L."/>
            <person name="Peng Y."/>
            <person name="Rokas A."/>
            <person name="Rosa C.A."/>
            <person name="Scheuner C."/>
            <person name="Sibirny A.A."/>
            <person name="Slot J.C."/>
            <person name="Stielow J.B."/>
            <person name="Sun H."/>
            <person name="Kurtzman C.P."/>
            <person name="Blackwell M."/>
            <person name="Grigoriev I.V."/>
            <person name="Jeffries T.W."/>
        </authorList>
    </citation>
    <scope>NUCLEOTIDE SEQUENCE [LARGE SCALE GENOMIC DNA]</scope>
    <source>
        <strain evidence="11">NRRL Y-1626</strain>
    </source>
</reference>
<dbReference type="AlphaFoldDB" id="A0A1B7TF67"/>
<dbReference type="SUPFAM" id="SSF57701">
    <property type="entry name" value="Zn2/Cys6 DNA-binding domain"/>
    <property type="match status" value="1"/>
</dbReference>
<evidence type="ECO:0000259" key="9">
    <source>
        <dbReference type="SMART" id="SM00066"/>
    </source>
</evidence>
<evidence type="ECO:0000256" key="3">
    <source>
        <dbReference type="ARBA" id="ARBA00022833"/>
    </source>
</evidence>
<feature type="compositionally biased region" description="Basic and acidic residues" evidence="8">
    <location>
        <begin position="934"/>
        <end position="949"/>
    </location>
</feature>
<feature type="compositionally biased region" description="Low complexity" evidence="8">
    <location>
        <begin position="1069"/>
        <end position="1082"/>
    </location>
</feature>
<organism evidence="10 11">
    <name type="scientific">Hanseniaspora valbyensis NRRL Y-1626</name>
    <dbReference type="NCBI Taxonomy" id="766949"/>
    <lineage>
        <taxon>Eukaryota</taxon>
        <taxon>Fungi</taxon>
        <taxon>Dikarya</taxon>
        <taxon>Ascomycota</taxon>
        <taxon>Saccharomycotina</taxon>
        <taxon>Saccharomycetes</taxon>
        <taxon>Saccharomycodales</taxon>
        <taxon>Saccharomycodaceae</taxon>
        <taxon>Hanseniaspora</taxon>
    </lineage>
</organism>
<keyword evidence="5" id="KW-0238">DNA-binding</keyword>
<feature type="domain" description="Zn(2)-C6 fungal-type" evidence="9">
    <location>
        <begin position="35"/>
        <end position="81"/>
    </location>
</feature>
<evidence type="ECO:0000313" key="10">
    <source>
        <dbReference type="EMBL" id="OBA27305.1"/>
    </source>
</evidence>
<keyword evidence="2" id="KW-0479">Metal-binding</keyword>
<dbReference type="InterPro" id="IPR036864">
    <property type="entry name" value="Zn2-C6_fun-type_DNA-bd_sf"/>
</dbReference>
<name>A0A1B7TF67_9ASCO</name>
<dbReference type="CDD" id="cd00067">
    <property type="entry name" value="GAL4"/>
    <property type="match status" value="1"/>
</dbReference>
<keyword evidence="11" id="KW-1185">Reference proteome</keyword>
<feature type="region of interest" description="Disordered" evidence="8">
    <location>
        <begin position="798"/>
        <end position="841"/>
    </location>
</feature>
<dbReference type="GO" id="GO:0000981">
    <property type="term" value="F:DNA-binding transcription factor activity, RNA polymerase II-specific"/>
    <property type="evidence" value="ECO:0007669"/>
    <property type="project" value="InterPro"/>
</dbReference>
<evidence type="ECO:0000256" key="7">
    <source>
        <dbReference type="ARBA" id="ARBA00023242"/>
    </source>
</evidence>
<keyword evidence="7" id="KW-0539">Nucleus</keyword>
<dbReference type="InterPro" id="IPR052202">
    <property type="entry name" value="Yeast_MetPath_Reg"/>
</dbReference>
<dbReference type="EMBL" id="LXPE01000009">
    <property type="protein sequence ID" value="OBA27305.1"/>
    <property type="molecule type" value="Genomic_DNA"/>
</dbReference>
<evidence type="ECO:0000256" key="1">
    <source>
        <dbReference type="ARBA" id="ARBA00004123"/>
    </source>
</evidence>
<dbReference type="CDD" id="cd12148">
    <property type="entry name" value="fungal_TF_MHR"/>
    <property type="match status" value="1"/>
</dbReference>
<evidence type="ECO:0000313" key="11">
    <source>
        <dbReference type="Proteomes" id="UP000092321"/>
    </source>
</evidence>
<keyword evidence="4" id="KW-0805">Transcription regulation</keyword>
<evidence type="ECO:0000256" key="4">
    <source>
        <dbReference type="ARBA" id="ARBA00023015"/>
    </source>
</evidence>
<evidence type="ECO:0000256" key="2">
    <source>
        <dbReference type="ARBA" id="ARBA00022723"/>
    </source>
</evidence>
<dbReference type="SMART" id="SM00066">
    <property type="entry name" value="GAL4"/>
    <property type="match status" value="1"/>
</dbReference>
<feature type="compositionally biased region" description="Acidic residues" evidence="8">
    <location>
        <begin position="801"/>
        <end position="822"/>
    </location>
</feature>
<dbReference type="InterPro" id="IPR001138">
    <property type="entry name" value="Zn2Cys6_DnaBD"/>
</dbReference>
<dbReference type="Proteomes" id="UP000092321">
    <property type="component" value="Unassembled WGS sequence"/>
</dbReference>
<dbReference type="PANTHER" id="PTHR47782">
    <property type="entry name" value="ZN(II)2CYS6 TRANSCRIPTION FACTOR (EUROFUNG)-RELATED"/>
    <property type="match status" value="1"/>
</dbReference>